<dbReference type="Proteomes" id="UP000268684">
    <property type="component" value="Chromosome I"/>
</dbReference>
<evidence type="ECO:0000256" key="1">
    <source>
        <dbReference type="SAM" id="MobiDB-lite"/>
    </source>
</evidence>
<evidence type="ECO:0000313" key="3">
    <source>
        <dbReference type="Proteomes" id="UP000268684"/>
    </source>
</evidence>
<protein>
    <submittedName>
        <fullName evidence="2">Uncharacterized protein</fullName>
    </submittedName>
</protein>
<organism evidence="2 3">
    <name type="scientific">Burkholderia stabilis</name>
    <dbReference type="NCBI Taxonomy" id="95485"/>
    <lineage>
        <taxon>Bacteria</taxon>
        <taxon>Pseudomonadati</taxon>
        <taxon>Pseudomonadota</taxon>
        <taxon>Betaproteobacteria</taxon>
        <taxon>Burkholderiales</taxon>
        <taxon>Burkholderiaceae</taxon>
        <taxon>Burkholderia</taxon>
        <taxon>Burkholderia cepacia complex</taxon>
    </lineage>
</organism>
<accession>A0AAJ5N7B4</accession>
<feature type="region of interest" description="Disordered" evidence="1">
    <location>
        <begin position="1"/>
        <end position="23"/>
    </location>
</feature>
<proteinExistence type="predicted"/>
<dbReference type="EMBL" id="LR025742">
    <property type="protein sequence ID" value="VBB10174.1"/>
    <property type="molecule type" value="Genomic_DNA"/>
</dbReference>
<sequence>MSRLHFGRRTVPNSRGRNENHAATSMAVTVAPINAPPVRLSVTTCIHFSDRGRLFFSALRREAQRHSGRVRCRRPPRALAPCPCLAQPNPRATPCGIRISVNYIPYRARAAPRCPCPRARIDHATGGRCVPHTHTCEPPGIERMYPNEKSLPGVSAGQGSAIVTPLERAASDDVRHDAQLSPSCDWLVVDPYSFTFERSRSAARYASPSLCASTCAICCCAAASCCGSTAVPGITAFTR</sequence>
<reference evidence="2 3" key="1">
    <citation type="submission" date="2017-11" db="EMBL/GenBank/DDBJ databases">
        <authorList>
            <person name="Seth-Smith MB H."/>
        </authorList>
    </citation>
    <scope>NUCLEOTIDE SEQUENCE [LARGE SCALE GENOMIC DNA]</scope>
    <source>
        <strain evidence="2">E</strain>
    </source>
</reference>
<dbReference type="AlphaFoldDB" id="A0AAJ5N7B4"/>
<gene>
    <name evidence="2" type="ORF">BSTAB16_0278</name>
</gene>
<evidence type="ECO:0000313" key="2">
    <source>
        <dbReference type="EMBL" id="VBB10174.1"/>
    </source>
</evidence>
<keyword evidence="3" id="KW-1185">Reference proteome</keyword>
<name>A0AAJ5N7B4_9BURK</name>
<feature type="compositionally biased region" description="Polar residues" evidence="1">
    <location>
        <begin position="11"/>
        <end position="23"/>
    </location>
</feature>